<name>A0LWM2_ACIC1</name>
<dbReference type="InterPro" id="IPR000835">
    <property type="entry name" value="HTH_MarR-typ"/>
</dbReference>
<reference evidence="2 3" key="1">
    <citation type="journal article" date="2009" name="Genome Res.">
        <title>Complete genome of the cellulolytic thermophile Acidothermus cellulolyticus 11B provides insights into its ecophysiological and evolutionary adaptations.</title>
        <authorList>
            <person name="Barabote R.D."/>
            <person name="Xie G."/>
            <person name="Leu D.H."/>
            <person name="Normand P."/>
            <person name="Necsulea A."/>
            <person name="Daubin V."/>
            <person name="Medigue C."/>
            <person name="Adney W.S."/>
            <person name="Xu X.C."/>
            <person name="Lapidus A."/>
            <person name="Parales R.E."/>
            <person name="Detter C."/>
            <person name="Pujic P."/>
            <person name="Bruce D."/>
            <person name="Lavire C."/>
            <person name="Challacombe J.F."/>
            <person name="Brettin T.S."/>
            <person name="Berry A.M."/>
        </authorList>
    </citation>
    <scope>NUCLEOTIDE SEQUENCE [LARGE SCALE GENOMIC DNA]</scope>
    <source>
        <strain evidence="3">ATCC 43068 / DSM 8971 / 11B</strain>
    </source>
</reference>
<protein>
    <submittedName>
        <fullName evidence="2">Transcriptional regulator, MarR family</fullName>
    </submittedName>
</protein>
<dbReference type="FunCoup" id="A0LWM2">
    <property type="interactions" value="2"/>
</dbReference>
<evidence type="ECO:0000313" key="3">
    <source>
        <dbReference type="Proteomes" id="UP000008221"/>
    </source>
</evidence>
<keyword evidence="3" id="KW-1185">Reference proteome</keyword>
<evidence type="ECO:0000313" key="2">
    <source>
        <dbReference type="EMBL" id="ABK53832.1"/>
    </source>
</evidence>
<dbReference type="Proteomes" id="UP000008221">
    <property type="component" value="Chromosome"/>
</dbReference>
<evidence type="ECO:0000259" key="1">
    <source>
        <dbReference type="PROSITE" id="PS50995"/>
    </source>
</evidence>
<accession>A0LWM2</accession>
<proteinExistence type="predicted"/>
<dbReference type="GO" id="GO:0003700">
    <property type="term" value="F:DNA-binding transcription factor activity"/>
    <property type="evidence" value="ECO:0007669"/>
    <property type="project" value="InterPro"/>
</dbReference>
<feature type="domain" description="HTH marR-type" evidence="1">
    <location>
        <begin position="16"/>
        <end position="147"/>
    </location>
</feature>
<dbReference type="Gene3D" id="1.10.10.10">
    <property type="entry name" value="Winged helix-like DNA-binding domain superfamily/Winged helix DNA-binding domain"/>
    <property type="match status" value="1"/>
</dbReference>
<dbReference type="SMART" id="SM00347">
    <property type="entry name" value="HTH_MARR"/>
    <property type="match status" value="1"/>
</dbReference>
<dbReference type="HOGENOM" id="CLU_083287_15_1_11"/>
<sequence length="156" mass="16395">MRRDVVSTPAAGPSREAEIAARLRIVVGRLARAVRQHASGGLTPSETSALASVEAHQPVRLSELAAVENVAPPMMSRVVDRLVRSGLVSRSPDAADARACLLSLTESGRRTLAELRQSRAAALAERIARLAPEQVDAIEAALPALEALAAEPPSAR</sequence>
<dbReference type="InterPro" id="IPR052526">
    <property type="entry name" value="HTH-type_Bedaq_tolerance"/>
</dbReference>
<dbReference type="PROSITE" id="PS50995">
    <property type="entry name" value="HTH_MARR_2"/>
    <property type="match status" value="1"/>
</dbReference>
<dbReference type="PANTHER" id="PTHR39515">
    <property type="entry name" value="CONSERVED PROTEIN"/>
    <property type="match status" value="1"/>
</dbReference>
<dbReference type="InterPro" id="IPR036390">
    <property type="entry name" value="WH_DNA-bd_sf"/>
</dbReference>
<dbReference type="eggNOG" id="COG1846">
    <property type="taxonomic scope" value="Bacteria"/>
</dbReference>
<dbReference type="EMBL" id="CP000481">
    <property type="protein sequence ID" value="ABK53832.1"/>
    <property type="molecule type" value="Genomic_DNA"/>
</dbReference>
<dbReference type="PANTHER" id="PTHR39515:SF2">
    <property type="entry name" value="HTH-TYPE TRANSCRIPTIONAL REGULATOR RV0880"/>
    <property type="match status" value="1"/>
</dbReference>
<dbReference type="InParanoid" id="A0LWM2"/>
<gene>
    <name evidence="2" type="ordered locus">Acel_2060</name>
</gene>
<dbReference type="AlphaFoldDB" id="A0LWM2"/>
<dbReference type="SUPFAM" id="SSF46785">
    <property type="entry name" value="Winged helix' DNA-binding domain"/>
    <property type="match status" value="1"/>
</dbReference>
<dbReference type="RefSeq" id="WP_011720895.1">
    <property type="nucleotide sequence ID" value="NC_008578.1"/>
</dbReference>
<dbReference type="KEGG" id="ace:Acel_2060"/>
<dbReference type="Pfam" id="PF01047">
    <property type="entry name" value="MarR"/>
    <property type="match status" value="1"/>
</dbReference>
<organism evidence="2 3">
    <name type="scientific">Acidothermus cellulolyticus (strain ATCC 43068 / DSM 8971 / 11B)</name>
    <dbReference type="NCBI Taxonomy" id="351607"/>
    <lineage>
        <taxon>Bacteria</taxon>
        <taxon>Bacillati</taxon>
        <taxon>Actinomycetota</taxon>
        <taxon>Actinomycetes</taxon>
        <taxon>Acidothermales</taxon>
        <taxon>Acidothermaceae</taxon>
        <taxon>Acidothermus</taxon>
    </lineage>
</organism>
<dbReference type="InterPro" id="IPR036388">
    <property type="entry name" value="WH-like_DNA-bd_sf"/>
</dbReference>